<evidence type="ECO:0000313" key="3">
    <source>
        <dbReference type="Proteomes" id="UP000317982"/>
    </source>
</evidence>
<keyword evidence="3" id="KW-1185">Reference proteome</keyword>
<organism evidence="2 3">
    <name type="scientific">Cryptosporangium phraense</name>
    <dbReference type="NCBI Taxonomy" id="2593070"/>
    <lineage>
        <taxon>Bacteria</taxon>
        <taxon>Bacillati</taxon>
        <taxon>Actinomycetota</taxon>
        <taxon>Actinomycetes</taxon>
        <taxon>Cryptosporangiales</taxon>
        <taxon>Cryptosporangiaceae</taxon>
        <taxon>Cryptosporangium</taxon>
    </lineage>
</organism>
<accession>A0A545AX88</accession>
<feature type="compositionally biased region" description="Basic and acidic residues" evidence="1">
    <location>
        <begin position="61"/>
        <end position="71"/>
    </location>
</feature>
<dbReference type="RefSeq" id="WP_142703360.1">
    <property type="nucleotide sequence ID" value="NZ_VIRS01000003.1"/>
</dbReference>
<feature type="region of interest" description="Disordered" evidence="1">
    <location>
        <begin position="50"/>
        <end position="90"/>
    </location>
</feature>
<protein>
    <submittedName>
        <fullName evidence="2">Uncharacterized protein</fullName>
    </submittedName>
</protein>
<evidence type="ECO:0000313" key="2">
    <source>
        <dbReference type="EMBL" id="TQS45953.1"/>
    </source>
</evidence>
<name>A0A545AX88_9ACTN</name>
<dbReference type="Proteomes" id="UP000317982">
    <property type="component" value="Unassembled WGS sequence"/>
</dbReference>
<comment type="caution">
    <text evidence="2">The sequence shown here is derived from an EMBL/GenBank/DDBJ whole genome shotgun (WGS) entry which is preliminary data.</text>
</comment>
<gene>
    <name evidence="2" type="ORF">FL583_05520</name>
</gene>
<proteinExistence type="predicted"/>
<dbReference type="EMBL" id="VIRS01000003">
    <property type="protein sequence ID" value="TQS45953.1"/>
    <property type="molecule type" value="Genomic_DNA"/>
</dbReference>
<sequence length="90" mass="9619">MSTKYRIGLVLAGILGVPDVVSSFVPADPRRGRAAVRHRRAGRAVRCGHAWRGGLGPAHGETGRDLDDRRQPGGVRLLPTERTEPAVATS</sequence>
<evidence type="ECO:0000256" key="1">
    <source>
        <dbReference type="SAM" id="MobiDB-lite"/>
    </source>
</evidence>
<dbReference type="AlphaFoldDB" id="A0A545AX88"/>
<dbReference type="InParanoid" id="A0A545AX88"/>
<reference evidence="2 3" key="1">
    <citation type="submission" date="2019-07" db="EMBL/GenBank/DDBJ databases">
        <title>Cryptosporangium phraense sp. nov., isolated from plant litter.</title>
        <authorList>
            <person name="Suriyachadkun C."/>
        </authorList>
    </citation>
    <scope>NUCLEOTIDE SEQUENCE [LARGE SCALE GENOMIC DNA]</scope>
    <source>
        <strain evidence="2 3">A-T 5661</strain>
    </source>
</reference>